<dbReference type="EnsemblPlants" id="ORGLA10G0041800.1">
    <property type="protein sequence ID" value="ORGLA10G0041800.1"/>
    <property type="gene ID" value="ORGLA10G0041800"/>
</dbReference>
<dbReference type="Proteomes" id="UP000007306">
    <property type="component" value="Chromosome 10"/>
</dbReference>
<name>I1QT85_ORYGL</name>
<dbReference type="AlphaFoldDB" id="I1QT85"/>
<evidence type="ECO:0000313" key="1">
    <source>
        <dbReference type="EnsemblPlants" id="ORGLA10G0041800.1"/>
    </source>
</evidence>
<protein>
    <submittedName>
        <fullName evidence="1">Uncharacterized protein</fullName>
    </submittedName>
</protein>
<dbReference type="Gramene" id="ORGLA10G0041800.1">
    <property type="protein sequence ID" value="ORGLA10G0041800.1"/>
    <property type="gene ID" value="ORGLA10G0041800"/>
</dbReference>
<reference evidence="1" key="1">
    <citation type="submission" date="2015-06" db="UniProtKB">
        <authorList>
            <consortium name="EnsemblPlants"/>
        </authorList>
    </citation>
    <scope>IDENTIFICATION</scope>
</reference>
<evidence type="ECO:0000313" key="2">
    <source>
        <dbReference type="Proteomes" id="UP000007306"/>
    </source>
</evidence>
<dbReference type="HOGENOM" id="CLU_2892745_0_0_1"/>
<reference evidence="1 2" key="2">
    <citation type="submission" date="2018-04" db="EMBL/GenBank/DDBJ databases">
        <title>OglaRS2 (Oryza glaberrima Reference Sequence Version 2).</title>
        <authorList>
            <person name="Zhang J."/>
            <person name="Kudrna D."/>
            <person name="Lee S."/>
            <person name="Talag J."/>
            <person name="Rajasekar S."/>
            <person name="Wing R.A."/>
        </authorList>
    </citation>
    <scope>NUCLEOTIDE SEQUENCE [LARGE SCALE GENOMIC DNA]</scope>
    <source>
        <strain evidence="1 2">cv. IRGC 96717</strain>
    </source>
</reference>
<dbReference type="OMA" id="FKEDASW"/>
<keyword evidence="2" id="KW-1185">Reference proteome</keyword>
<accession>I1QT85</accession>
<organism evidence="1 2">
    <name type="scientific">Oryza glaberrima</name>
    <name type="common">African rice</name>
    <dbReference type="NCBI Taxonomy" id="4538"/>
    <lineage>
        <taxon>Eukaryota</taxon>
        <taxon>Viridiplantae</taxon>
        <taxon>Streptophyta</taxon>
        <taxon>Embryophyta</taxon>
        <taxon>Tracheophyta</taxon>
        <taxon>Spermatophyta</taxon>
        <taxon>Magnoliopsida</taxon>
        <taxon>Liliopsida</taxon>
        <taxon>Poales</taxon>
        <taxon>Poaceae</taxon>
        <taxon>BOP clade</taxon>
        <taxon>Oryzoideae</taxon>
        <taxon>Oryzeae</taxon>
        <taxon>Oryzinae</taxon>
        <taxon>Oryza</taxon>
    </lineage>
</organism>
<sequence>MLLTPKFGKPEVIIGLESVSALESWNRPMGVVMSPAVVFLMELDQLKEIYLEESEFKEDASWQVIY</sequence>
<proteinExistence type="predicted"/>